<dbReference type="SUPFAM" id="SSF111369">
    <property type="entry name" value="HlyD-like secretion proteins"/>
    <property type="match status" value="1"/>
</dbReference>
<comment type="caution">
    <text evidence="7">The sequence shown here is derived from an EMBL/GenBank/DDBJ whole genome shotgun (WGS) entry which is preliminary data.</text>
</comment>
<dbReference type="InterPro" id="IPR058636">
    <property type="entry name" value="Beta-barrel_YknX"/>
</dbReference>
<comment type="similarity">
    <text evidence="2">Belongs to the membrane fusion protein (MFP) (TC 8.A.1) family.</text>
</comment>
<evidence type="ECO:0000256" key="4">
    <source>
        <dbReference type="SAM" id="Coils"/>
    </source>
</evidence>
<evidence type="ECO:0000313" key="7">
    <source>
        <dbReference type="EMBL" id="MDR6245251.1"/>
    </source>
</evidence>
<dbReference type="Gene3D" id="2.40.50.100">
    <property type="match status" value="1"/>
</dbReference>
<feature type="compositionally biased region" description="Low complexity" evidence="5">
    <location>
        <begin position="376"/>
        <end position="421"/>
    </location>
</feature>
<dbReference type="Gene3D" id="2.40.30.170">
    <property type="match status" value="1"/>
</dbReference>
<name>A0ABU1J257_9BACL</name>
<sequence>MYNKKKIWITVAVVAALAAASATVYLLWPKQVQETVIDATPSIAVQKGEITVLIKGSGAVKATNQTVVYTEQEGTIREVKGKLNKRVKKGQVLITYKPKDNTKDVTQQQNTLKQQQTDLHDKQEQYKQQMMDNAAQTDLDSTRQAIEKAKDDIATTQTEIARLLKEQAPPASLVAPSDGTITKVSVFSGSATSAGAEAFTIVNYRDLSATIQVDEMDILKVRQGMKATLALDALPDQTFSGHVSTIANEGSAKNGVSTFGVTIHLDDPGEIKAGMSAQASILVQHKQNILVLPIESVIQQGNRYVVNKLNSTAGAAPASSPSTEELPVTVGIHDQSQVEIIKGLKEGELVSLPSSDMSGLSTSTDSAHQGMGGFTGDSSTTTDSSSSAATDSSSTTSSSTNSDTSNSSTGGSDSSSSGGAS</sequence>
<feature type="compositionally biased region" description="Polar residues" evidence="5">
    <location>
        <begin position="352"/>
        <end position="367"/>
    </location>
</feature>
<dbReference type="NCBIfam" id="TIGR01730">
    <property type="entry name" value="RND_mfp"/>
    <property type="match status" value="1"/>
</dbReference>
<dbReference type="Gene3D" id="2.40.420.20">
    <property type="match status" value="1"/>
</dbReference>
<dbReference type="Pfam" id="PF25990">
    <property type="entry name" value="Beta-barrel_YknX"/>
    <property type="match status" value="1"/>
</dbReference>
<organism evidence="7 8">
    <name type="scientific">Paenibacillus hunanensis</name>
    <dbReference type="NCBI Taxonomy" id="539262"/>
    <lineage>
        <taxon>Bacteria</taxon>
        <taxon>Bacillati</taxon>
        <taxon>Bacillota</taxon>
        <taxon>Bacilli</taxon>
        <taxon>Bacillales</taxon>
        <taxon>Paenibacillaceae</taxon>
        <taxon>Paenibacillus</taxon>
    </lineage>
</organism>
<keyword evidence="8" id="KW-1185">Reference proteome</keyword>
<dbReference type="EMBL" id="JAVDQH010000013">
    <property type="protein sequence ID" value="MDR6245251.1"/>
    <property type="molecule type" value="Genomic_DNA"/>
</dbReference>
<feature type="domain" description="YknX-like beta-barrel" evidence="6">
    <location>
        <begin position="210"/>
        <end position="280"/>
    </location>
</feature>
<gene>
    <name evidence="7" type="ORF">JOC58_003152</name>
</gene>
<dbReference type="RefSeq" id="WP_188777415.1">
    <property type="nucleotide sequence ID" value="NZ_BMMB01000009.1"/>
</dbReference>
<reference evidence="7 8" key="1">
    <citation type="submission" date="2023-07" db="EMBL/GenBank/DDBJ databases">
        <title>Genomic Encyclopedia of Type Strains, Phase IV (KMG-IV): sequencing the most valuable type-strain genomes for metagenomic binning, comparative biology and taxonomic classification.</title>
        <authorList>
            <person name="Goeker M."/>
        </authorList>
    </citation>
    <scope>NUCLEOTIDE SEQUENCE [LARGE SCALE GENOMIC DNA]</scope>
    <source>
        <strain evidence="7 8">DSM 22170</strain>
    </source>
</reference>
<evidence type="ECO:0000256" key="2">
    <source>
        <dbReference type="ARBA" id="ARBA00009477"/>
    </source>
</evidence>
<protein>
    <submittedName>
        <fullName evidence="7">HlyD family secretion protein</fullName>
    </submittedName>
</protein>
<feature type="coiled-coil region" evidence="4">
    <location>
        <begin position="105"/>
        <end position="166"/>
    </location>
</feature>
<dbReference type="PANTHER" id="PTHR32347">
    <property type="entry name" value="EFFLUX SYSTEM COMPONENT YKNX-RELATED"/>
    <property type="match status" value="1"/>
</dbReference>
<evidence type="ECO:0000313" key="8">
    <source>
        <dbReference type="Proteomes" id="UP001185028"/>
    </source>
</evidence>
<comment type="subcellular location">
    <subcellularLocation>
        <location evidence="1">Cell envelope</location>
    </subcellularLocation>
</comment>
<feature type="region of interest" description="Disordered" evidence="5">
    <location>
        <begin position="352"/>
        <end position="421"/>
    </location>
</feature>
<dbReference type="Proteomes" id="UP001185028">
    <property type="component" value="Unassembled WGS sequence"/>
</dbReference>
<evidence type="ECO:0000256" key="5">
    <source>
        <dbReference type="SAM" id="MobiDB-lite"/>
    </source>
</evidence>
<proteinExistence type="inferred from homology"/>
<evidence type="ECO:0000256" key="3">
    <source>
        <dbReference type="ARBA" id="ARBA00023054"/>
    </source>
</evidence>
<keyword evidence="3 4" id="KW-0175">Coiled coil</keyword>
<accession>A0ABU1J257</accession>
<dbReference type="InterPro" id="IPR006143">
    <property type="entry name" value="RND_pump_MFP"/>
</dbReference>
<evidence type="ECO:0000256" key="1">
    <source>
        <dbReference type="ARBA" id="ARBA00004196"/>
    </source>
</evidence>
<dbReference type="InterPro" id="IPR050465">
    <property type="entry name" value="UPF0194_transport"/>
</dbReference>
<evidence type="ECO:0000259" key="6">
    <source>
        <dbReference type="Pfam" id="PF25990"/>
    </source>
</evidence>